<accession>A0A5B7JAN9</accession>
<keyword evidence="2" id="KW-1185">Reference proteome</keyword>
<dbReference type="Proteomes" id="UP000324222">
    <property type="component" value="Unassembled WGS sequence"/>
</dbReference>
<comment type="caution">
    <text evidence="1">The sequence shown here is derived from an EMBL/GenBank/DDBJ whole genome shotgun (WGS) entry which is preliminary data.</text>
</comment>
<protein>
    <submittedName>
        <fullName evidence="1">Uncharacterized protein</fullName>
    </submittedName>
</protein>
<proteinExistence type="predicted"/>
<dbReference type="EMBL" id="VSRR010094342">
    <property type="protein sequence ID" value="MPC93282.1"/>
    <property type="molecule type" value="Genomic_DNA"/>
</dbReference>
<organism evidence="1 2">
    <name type="scientific">Portunus trituberculatus</name>
    <name type="common">Swimming crab</name>
    <name type="synonym">Neptunus trituberculatus</name>
    <dbReference type="NCBI Taxonomy" id="210409"/>
    <lineage>
        <taxon>Eukaryota</taxon>
        <taxon>Metazoa</taxon>
        <taxon>Ecdysozoa</taxon>
        <taxon>Arthropoda</taxon>
        <taxon>Crustacea</taxon>
        <taxon>Multicrustacea</taxon>
        <taxon>Malacostraca</taxon>
        <taxon>Eumalacostraca</taxon>
        <taxon>Eucarida</taxon>
        <taxon>Decapoda</taxon>
        <taxon>Pleocyemata</taxon>
        <taxon>Brachyura</taxon>
        <taxon>Eubrachyura</taxon>
        <taxon>Portunoidea</taxon>
        <taxon>Portunidae</taxon>
        <taxon>Portuninae</taxon>
        <taxon>Portunus</taxon>
    </lineage>
</organism>
<name>A0A5B7JAN9_PORTR</name>
<gene>
    <name evidence="1" type="ORF">E2C01_088406</name>
</gene>
<reference evidence="1 2" key="1">
    <citation type="submission" date="2019-05" db="EMBL/GenBank/DDBJ databases">
        <title>Another draft genome of Portunus trituberculatus and its Hox gene families provides insights of decapod evolution.</title>
        <authorList>
            <person name="Jeong J.-H."/>
            <person name="Song I."/>
            <person name="Kim S."/>
            <person name="Choi T."/>
            <person name="Kim D."/>
            <person name="Ryu S."/>
            <person name="Kim W."/>
        </authorList>
    </citation>
    <scope>NUCLEOTIDE SEQUENCE [LARGE SCALE GENOMIC DNA]</scope>
    <source>
        <tissue evidence="1">Muscle</tissue>
    </source>
</reference>
<evidence type="ECO:0000313" key="1">
    <source>
        <dbReference type="EMBL" id="MPC93282.1"/>
    </source>
</evidence>
<evidence type="ECO:0000313" key="2">
    <source>
        <dbReference type="Proteomes" id="UP000324222"/>
    </source>
</evidence>
<dbReference type="AlphaFoldDB" id="A0A5B7JAN9"/>
<sequence length="112" mass="12586">MMQIRRVTAWRPSSEKVASKVHHVSLAPKNTCHEIKNKLCSSSSSSSESRALLTFPLLFRCLRGMLINYSKTSDCNSINDITATSALLFSHPPFPLYLFACCCCLPKQQHRP</sequence>